<accession>S8F098</accession>
<feature type="region of interest" description="Disordered" evidence="1">
    <location>
        <begin position="1"/>
        <end position="29"/>
    </location>
</feature>
<organism evidence="2 3">
    <name type="scientific">Fomitopsis schrenkii</name>
    <name type="common">Brown rot fungus</name>
    <dbReference type="NCBI Taxonomy" id="2126942"/>
    <lineage>
        <taxon>Eukaryota</taxon>
        <taxon>Fungi</taxon>
        <taxon>Dikarya</taxon>
        <taxon>Basidiomycota</taxon>
        <taxon>Agaricomycotina</taxon>
        <taxon>Agaricomycetes</taxon>
        <taxon>Polyporales</taxon>
        <taxon>Fomitopsis</taxon>
    </lineage>
</organism>
<dbReference type="HOGENOM" id="CLU_2960779_0_0_1"/>
<proteinExistence type="predicted"/>
<evidence type="ECO:0000313" key="2">
    <source>
        <dbReference type="EMBL" id="EPS95220.1"/>
    </source>
</evidence>
<dbReference type="EMBL" id="KE504212">
    <property type="protein sequence ID" value="EPS95220.1"/>
    <property type="molecule type" value="Genomic_DNA"/>
</dbReference>
<evidence type="ECO:0000256" key="1">
    <source>
        <dbReference type="SAM" id="MobiDB-lite"/>
    </source>
</evidence>
<protein>
    <submittedName>
        <fullName evidence="2">Uncharacterized protein</fullName>
    </submittedName>
</protein>
<sequence>MARRSGGEYFDEHELDGRPGWGTGRGRGAARMFDDDAPHLEDVPGWDTASLVLPFGNGI</sequence>
<dbReference type="AlphaFoldDB" id="S8F098"/>
<evidence type="ECO:0000313" key="3">
    <source>
        <dbReference type="Proteomes" id="UP000015241"/>
    </source>
</evidence>
<name>S8F098_FOMSC</name>
<keyword evidence="3" id="KW-1185">Reference proteome</keyword>
<dbReference type="InParanoid" id="S8F098"/>
<reference evidence="2 3" key="1">
    <citation type="journal article" date="2012" name="Science">
        <title>The Paleozoic origin of enzymatic lignin decomposition reconstructed from 31 fungal genomes.</title>
        <authorList>
            <person name="Floudas D."/>
            <person name="Binder M."/>
            <person name="Riley R."/>
            <person name="Barry K."/>
            <person name="Blanchette R.A."/>
            <person name="Henrissat B."/>
            <person name="Martinez A.T."/>
            <person name="Otillar R."/>
            <person name="Spatafora J.W."/>
            <person name="Yadav J.S."/>
            <person name="Aerts A."/>
            <person name="Benoit I."/>
            <person name="Boyd A."/>
            <person name="Carlson A."/>
            <person name="Copeland A."/>
            <person name="Coutinho P.M."/>
            <person name="de Vries R.P."/>
            <person name="Ferreira P."/>
            <person name="Findley K."/>
            <person name="Foster B."/>
            <person name="Gaskell J."/>
            <person name="Glotzer D."/>
            <person name="Gorecki P."/>
            <person name="Heitman J."/>
            <person name="Hesse C."/>
            <person name="Hori C."/>
            <person name="Igarashi K."/>
            <person name="Jurgens J.A."/>
            <person name="Kallen N."/>
            <person name="Kersten P."/>
            <person name="Kohler A."/>
            <person name="Kuees U."/>
            <person name="Kumar T.K.A."/>
            <person name="Kuo A."/>
            <person name="LaButti K."/>
            <person name="Larrondo L.F."/>
            <person name="Lindquist E."/>
            <person name="Ling A."/>
            <person name="Lombard V."/>
            <person name="Lucas S."/>
            <person name="Lundell T."/>
            <person name="Martin R."/>
            <person name="McLaughlin D.J."/>
            <person name="Morgenstern I."/>
            <person name="Morin E."/>
            <person name="Murat C."/>
            <person name="Nagy L.G."/>
            <person name="Nolan M."/>
            <person name="Ohm R.A."/>
            <person name="Patyshakuliyeva A."/>
            <person name="Rokas A."/>
            <person name="Ruiz-Duenas F.J."/>
            <person name="Sabat G."/>
            <person name="Salamov A."/>
            <person name="Samejima M."/>
            <person name="Schmutz J."/>
            <person name="Slot J.C."/>
            <person name="St John F."/>
            <person name="Stenlid J."/>
            <person name="Sun H."/>
            <person name="Sun S."/>
            <person name="Syed K."/>
            <person name="Tsang A."/>
            <person name="Wiebenga A."/>
            <person name="Young D."/>
            <person name="Pisabarro A."/>
            <person name="Eastwood D.C."/>
            <person name="Martin F."/>
            <person name="Cullen D."/>
            <person name="Grigoriev I.V."/>
            <person name="Hibbett D.S."/>
        </authorList>
    </citation>
    <scope>NUCLEOTIDE SEQUENCE</scope>
    <source>
        <strain evidence="3">FP-58527</strain>
    </source>
</reference>
<dbReference type="Proteomes" id="UP000015241">
    <property type="component" value="Unassembled WGS sequence"/>
</dbReference>
<gene>
    <name evidence="2" type="ORF">FOMPIDRAFT_87468</name>
</gene>